<dbReference type="PANTHER" id="PTHR30619:SF1">
    <property type="entry name" value="RECOMBINATION PROTEIN 2"/>
    <property type="match status" value="1"/>
</dbReference>
<dbReference type="InterPro" id="IPR036866">
    <property type="entry name" value="RibonucZ/Hydroxyglut_hydro"/>
</dbReference>
<keyword evidence="3" id="KW-1185">Reference proteome</keyword>
<reference evidence="2 3" key="1">
    <citation type="submission" date="2015-04" db="EMBL/GenBank/DDBJ databases">
        <title>Whole genome shotgun sequence of Sphingomonas changbaiensis NBRC 104936.</title>
        <authorList>
            <person name="Katano-Makiyama Y."/>
            <person name="Hosoyama A."/>
            <person name="Hashimoto M."/>
            <person name="Noguchi M."/>
            <person name="Tsuchikane K."/>
            <person name="Ohji S."/>
            <person name="Yamazoe A."/>
            <person name="Ichikawa N."/>
            <person name="Kimura A."/>
            <person name="Fujita N."/>
        </authorList>
    </citation>
    <scope>NUCLEOTIDE SEQUENCE [LARGE SCALE GENOMIC DNA]</scope>
    <source>
        <strain evidence="2 3">NBRC 104936</strain>
    </source>
</reference>
<dbReference type="SUPFAM" id="SSF56281">
    <property type="entry name" value="Metallo-hydrolase/oxidoreductase"/>
    <property type="match status" value="1"/>
</dbReference>
<proteinExistence type="predicted"/>
<dbReference type="AlphaFoldDB" id="A0A0E9MTH7"/>
<feature type="domain" description="Metallo-beta-lactamase" evidence="1">
    <location>
        <begin position="38"/>
        <end position="91"/>
    </location>
</feature>
<protein>
    <recommendedName>
        <fullName evidence="1">Metallo-beta-lactamase domain-containing protein</fullName>
    </recommendedName>
</protein>
<evidence type="ECO:0000313" key="3">
    <source>
        <dbReference type="Proteomes" id="UP000033202"/>
    </source>
</evidence>
<dbReference type="RefSeq" id="WP_084689595.1">
    <property type="nucleotide sequence ID" value="NZ_BBWU01000051.1"/>
</dbReference>
<evidence type="ECO:0000259" key="1">
    <source>
        <dbReference type="Pfam" id="PF00753"/>
    </source>
</evidence>
<gene>
    <name evidence="2" type="ORF">SCH01S_51_00730</name>
</gene>
<dbReference type="PANTHER" id="PTHR30619">
    <property type="entry name" value="DNA INTERNALIZATION/COMPETENCE PROTEIN COMEC/REC2"/>
    <property type="match status" value="1"/>
</dbReference>
<name>A0A0E9MTH7_9SPHN</name>
<sequence length="366" mass="40128">MSFPNDFFEVDFLAVETAKSGDAITIRSAINGIQYVNVVDGGFTDMGETILEHLNAHYSNQSYIDNVVLTHSDGDHARGLKHILENGTVNALWMNRPWLYADELVNRFKNYTNVDNLRKKLRECYPNVADLEDIAIDKGIPIYEAFQGANIGHFTVMAPSKGRYLDLIVDSEKTPEPAAESATYLLESLYSSLKTIVKATANFIKAAWGEEVFPAQGTSCENEMSVIQYANIGGVKVVLTGDAGRGALSEMISYSPYVGLTLPGIDRFQVPHHGSRRNVSTELLDTILGSRLDGAVSDESATFSAFISSAKADPDHPRKAVERAMHHRGGKVLATEGQNIRTGWNAPARVGWSGIAGRPYPTEQEE</sequence>
<dbReference type="EMBL" id="BBWU01000051">
    <property type="protein sequence ID" value="GAO40741.1"/>
    <property type="molecule type" value="Genomic_DNA"/>
</dbReference>
<dbReference type="Pfam" id="PF00753">
    <property type="entry name" value="Lactamase_B"/>
    <property type="match status" value="1"/>
</dbReference>
<dbReference type="Gene3D" id="3.60.15.10">
    <property type="entry name" value="Ribonuclease Z/Hydroxyacylglutathione hydrolase-like"/>
    <property type="match status" value="1"/>
</dbReference>
<dbReference type="InterPro" id="IPR052159">
    <property type="entry name" value="Competence_DNA_uptake"/>
</dbReference>
<dbReference type="Proteomes" id="UP000033202">
    <property type="component" value="Unassembled WGS sequence"/>
</dbReference>
<comment type="caution">
    <text evidence="2">The sequence shown here is derived from an EMBL/GenBank/DDBJ whole genome shotgun (WGS) entry which is preliminary data.</text>
</comment>
<dbReference type="OrthoDB" id="7177610at2"/>
<evidence type="ECO:0000313" key="2">
    <source>
        <dbReference type="EMBL" id="GAO40741.1"/>
    </source>
</evidence>
<dbReference type="STRING" id="1219043.SCH01S_51_00730"/>
<organism evidence="2 3">
    <name type="scientific">Sphingomonas changbaiensis NBRC 104936</name>
    <dbReference type="NCBI Taxonomy" id="1219043"/>
    <lineage>
        <taxon>Bacteria</taxon>
        <taxon>Pseudomonadati</taxon>
        <taxon>Pseudomonadota</taxon>
        <taxon>Alphaproteobacteria</taxon>
        <taxon>Sphingomonadales</taxon>
        <taxon>Sphingomonadaceae</taxon>
        <taxon>Sphingomonas</taxon>
    </lineage>
</organism>
<dbReference type="InterPro" id="IPR001279">
    <property type="entry name" value="Metallo-B-lactamas"/>
</dbReference>
<accession>A0A0E9MTH7</accession>